<sequence>MDLIQALNWRYAAKRMNGQKVPQQKIDNILEATRLAPSSMGLQPYSVLVIEDEDLRKEIQRVANNQPQIVEASHLLVFAAWDNISEAQVNDYINNTAETRGVTLESLDGFKNILLGIAHHNTQEQNYQWAARQAYIAFGTAIAAAATEQVDATPMEGFNAAALDELLNLKEKGLRSVTLLPLGYRDTENDWLASQKKVRREKEGFFLHLQQVA</sequence>
<dbReference type="RefSeq" id="WP_150087192.1">
    <property type="nucleotide sequence ID" value="NZ_VWSF01000002.1"/>
</dbReference>
<comment type="similarity">
    <text evidence="2">Belongs to the nitroreductase family.</text>
</comment>
<accession>A0A5M6DTU6</accession>
<evidence type="ECO:0000256" key="5">
    <source>
        <dbReference type="ARBA" id="ARBA00023002"/>
    </source>
</evidence>
<evidence type="ECO:0000256" key="4">
    <source>
        <dbReference type="ARBA" id="ARBA00022643"/>
    </source>
</evidence>
<proteinExistence type="inferred from homology"/>
<organism evidence="7 8">
    <name type="scientific">Adhaeribacter rhizoryzae</name>
    <dbReference type="NCBI Taxonomy" id="2607907"/>
    <lineage>
        <taxon>Bacteria</taxon>
        <taxon>Pseudomonadati</taxon>
        <taxon>Bacteroidota</taxon>
        <taxon>Cytophagia</taxon>
        <taxon>Cytophagales</taxon>
        <taxon>Hymenobacteraceae</taxon>
        <taxon>Adhaeribacter</taxon>
    </lineage>
</organism>
<reference evidence="7 8" key="1">
    <citation type="submission" date="2019-09" db="EMBL/GenBank/DDBJ databases">
        <title>Genome sequence and assembly of Adhaeribacter sp.</title>
        <authorList>
            <person name="Chhetri G."/>
        </authorList>
    </citation>
    <scope>NUCLEOTIDE SEQUENCE [LARGE SCALE GENOMIC DNA]</scope>
    <source>
        <strain evidence="7 8">DK36</strain>
    </source>
</reference>
<keyword evidence="3" id="KW-0285">Flavoprotein</keyword>
<feature type="domain" description="Nitroreductase" evidence="6">
    <location>
        <begin position="9"/>
        <end position="184"/>
    </location>
</feature>
<keyword evidence="8" id="KW-1185">Reference proteome</keyword>
<comment type="caution">
    <text evidence="7">The sequence shown here is derived from an EMBL/GenBank/DDBJ whole genome shotgun (WGS) entry which is preliminary data.</text>
</comment>
<evidence type="ECO:0000259" key="6">
    <source>
        <dbReference type="Pfam" id="PF00881"/>
    </source>
</evidence>
<evidence type="ECO:0000313" key="7">
    <source>
        <dbReference type="EMBL" id="KAA5548865.1"/>
    </source>
</evidence>
<keyword evidence="5" id="KW-0560">Oxidoreductase</keyword>
<dbReference type="EMBL" id="VWSF01000002">
    <property type="protein sequence ID" value="KAA5548865.1"/>
    <property type="molecule type" value="Genomic_DNA"/>
</dbReference>
<evidence type="ECO:0000256" key="3">
    <source>
        <dbReference type="ARBA" id="ARBA00022630"/>
    </source>
</evidence>
<dbReference type="InterPro" id="IPR000415">
    <property type="entry name" value="Nitroreductase-like"/>
</dbReference>
<evidence type="ECO:0000256" key="1">
    <source>
        <dbReference type="ARBA" id="ARBA00001917"/>
    </source>
</evidence>
<dbReference type="SUPFAM" id="SSF55469">
    <property type="entry name" value="FMN-dependent nitroreductase-like"/>
    <property type="match status" value="1"/>
</dbReference>
<protein>
    <submittedName>
        <fullName evidence="7">NAD(P)H-dependent oxidoreductase</fullName>
    </submittedName>
</protein>
<keyword evidence="4" id="KW-0288">FMN</keyword>
<evidence type="ECO:0000313" key="8">
    <source>
        <dbReference type="Proteomes" id="UP000323426"/>
    </source>
</evidence>
<dbReference type="PANTHER" id="PTHR43673:SF2">
    <property type="entry name" value="NITROREDUCTASE"/>
    <property type="match status" value="1"/>
</dbReference>
<dbReference type="AlphaFoldDB" id="A0A5M6DTU6"/>
<evidence type="ECO:0000256" key="2">
    <source>
        <dbReference type="ARBA" id="ARBA00007118"/>
    </source>
</evidence>
<dbReference type="Gene3D" id="3.40.109.10">
    <property type="entry name" value="NADH Oxidase"/>
    <property type="match status" value="1"/>
</dbReference>
<dbReference type="PANTHER" id="PTHR43673">
    <property type="entry name" value="NAD(P)H NITROREDUCTASE YDGI-RELATED"/>
    <property type="match status" value="1"/>
</dbReference>
<comment type="cofactor">
    <cofactor evidence="1">
        <name>FMN</name>
        <dbReference type="ChEBI" id="CHEBI:58210"/>
    </cofactor>
</comment>
<gene>
    <name evidence="7" type="ORF">F0145_04960</name>
</gene>
<dbReference type="Proteomes" id="UP000323426">
    <property type="component" value="Unassembled WGS sequence"/>
</dbReference>
<dbReference type="GO" id="GO:0016491">
    <property type="term" value="F:oxidoreductase activity"/>
    <property type="evidence" value="ECO:0007669"/>
    <property type="project" value="UniProtKB-KW"/>
</dbReference>
<dbReference type="InterPro" id="IPR029479">
    <property type="entry name" value="Nitroreductase"/>
</dbReference>
<name>A0A5M6DTU6_9BACT</name>
<dbReference type="Pfam" id="PF00881">
    <property type="entry name" value="Nitroreductase"/>
    <property type="match status" value="1"/>
</dbReference>